<keyword evidence="3 6" id="KW-1133">Transmembrane helix</keyword>
<sequence length="542" mass="61237">MAVASSKLLTILILPMFTGAISFVSSSSLMFCILVYSQIKLKKVVRRMLFMFCIYDCIYSFGSALSIFMTPKGTSEFALGNLVTCDIQGFIAQLGLSGSIFYTFSLSLYYVAIIKFNKKEKDISKKLFEYMLHFFPNGFAIITAIFLAVKRQYGPLADGHGCYLGVYPKNCLADPDVECERGGLMTIEYAKWFAVIPFLMIYFLVVGTMVIVYHHIIKQKRQADKWRMQSGAQDNSESCGFFAILQKKLVLQRSPTRMESTGDVELGSSLTPAQKKFLKMQQALHQKSNKSGEDTNATTSRSGTLQDPLAFNVHQVRKSIRRESRLDHNAPIVLSSEISNDRPLRSSRASKSRDELASRKDKTAVTQCMLYVSSFLLCWIFPLIARIYAIIRSPIPFPVLVLSRIFNPLQGFFFILVYSRPHVKTIQNSNPKLNWFQAFFVAFKAGGDNDFGDNRLEVVDEEGIDAPRLRDSERERRQEIVRQQFKRKSVAYKPSPLDAKLKKEEEACESNGGSLLGFDDADIESINKIQVSNDATIKHSSS</sequence>
<comment type="subcellular location">
    <subcellularLocation>
        <location evidence="1">Membrane</location>
        <topology evidence="1">Multi-pass membrane protein</topology>
    </subcellularLocation>
</comment>
<evidence type="ECO:0000256" key="2">
    <source>
        <dbReference type="ARBA" id="ARBA00022692"/>
    </source>
</evidence>
<evidence type="ECO:0000256" key="4">
    <source>
        <dbReference type="ARBA" id="ARBA00023136"/>
    </source>
</evidence>
<dbReference type="PANTHER" id="PTHR23112:SF0">
    <property type="entry name" value="TRANSMEMBRANE PROTEIN 116"/>
    <property type="match status" value="1"/>
</dbReference>
<feature type="transmembrane region" description="Helical" evidence="6">
    <location>
        <begin position="48"/>
        <end position="70"/>
    </location>
</feature>
<evidence type="ECO:0000256" key="6">
    <source>
        <dbReference type="SAM" id="Phobius"/>
    </source>
</evidence>
<name>A0AAD3DE19_9STRA</name>
<protein>
    <submittedName>
        <fullName evidence="7">Uncharacterized protein</fullName>
    </submittedName>
</protein>
<keyword evidence="2 6" id="KW-0812">Transmembrane</keyword>
<feature type="compositionally biased region" description="Polar residues" evidence="5">
    <location>
        <begin position="294"/>
        <end position="304"/>
    </location>
</feature>
<dbReference type="PANTHER" id="PTHR23112">
    <property type="entry name" value="G PROTEIN-COUPLED RECEPTOR 157-RELATED"/>
    <property type="match status" value="1"/>
</dbReference>
<evidence type="ECO:0000313" key="8">
    <source>
        <dbReference type="Proteomes" id="UP001054902"/>
    </source>
</evidence>
<feature type="transmembrane region" description="Helical" evidence="6">
    <location>
        <begin position="192"/>
        <end position="217"/>
    </location>
</feature>
<dbReference type="GO" id="GO:0004930">
    <property type="term" value="F:G protein-coupled receptor activity"/>
    <property type="evidence" value="ECO:0007669"/>
    <property type="project" value="TreeGrafter"/>
</dbReference>
<feature type="transmembrane region" description="Helical" evidence="6">
    <location>
        <begin position="368"/>
        <end position="391"/>
    </location>
</feature>
<feature type="transmembrane region" description="Helical" evidence="6">
    <location>
        <begin position="397"/>
        <end position="418"/>
    </location>
</feature>
<dbReference type="EMBL" id="BLLK01000075">
    <property type="protein sequence ID" value="GFH61680.1"/>
    <property type="molecule type" value="Genomic_DNA"/>
</dbReference>
<dbReference type="Proteomes" id="UP001054902">
    <property type="component" value="Unassembled WGS sequence"/>
</dbReference>
<keyword evidence="8" id="KW-1185">Reference proteome</keyword>
<accession>A0AAD3DE19</accession>
<feature type="transmembrane region" description="Helical" evidence="6">
    <location>
        <begin position="12"/>
        <end position="36"/>
    </location>
</feature>
<comment type="caution">
    <text evidence="7">The sequence shown here is derived from an EMBL/GenBank/DDBJ whole genome shotgun (WGS) entry which is preliminary data.</text>
</comment>
<dbReference type="Gene3D" id="1.20.1070.10">
    <property type="entry name" value="Rhodopsin 7-helix transmembrane proteins"/>
    <property type="match status" value="1"/>
</dbReference>
<dbReference type="GO" id="GO:0005886">
    <property type="term" value="C:plasma membrane"/>
    <property type="evidence" value="ECO:0007669"/>
    <property type="project" value="TreeGrafter"/>
</dbReference>
<dbReference type="AlphaFoldDB" id="A0AAD3DE19"/>
<feature type="transmembrane region" description="Helical" evidence="6">
    <location>
        <begin position="130"/>
        <end position="149"/>
    </location>
</feature>
<gene>
    <name evidence="7" type="ORF">CTEN210_18156</name>
</gene>
<evidence type="ECO:0000313" key="7">
    <source>
        <dbReference type="EMBL" id="GFH61680.1"/>
    </source>
</evidence>
<dbReference type="SUPFAM" id="SSF81321">
    <property type="entry name" value="Family A G protein-coupled receptor-like"/>
    <property type="match status" value="1"/>
</dbReference>
<organism evidence="7 8">
    <name type="scientific">Chaetoceros tenuissimus</name>
    <dbReference type="NCBI Taxonomy" id="426638"/>
    <lineage>
        <taxon>Eukaryota</taxon>
        <taxon>Sar</taxon>
        <taxon>Stramenopiles</taxon>
        <taxon>Ochrophyta</taxon>
        <taxon>Bacillariophyta</taxon>
        <taxon>Coscinodiscophyceae</taxon>
        <taxon>Chaetocerotophycidae</taxon>
        <taxon>Chaetocerotales</taxon>
        <taxon>Chaetocerotaceae</taxon>
        <taxon>Chaetoceros</taxon>
    </lineage>
</organism>
<keyword evidence="4 6" id="KW-0472">Membrane</keyword>
<feature type="transmembrane region" description="Helical" evidence="6">
    <location>
        <begin position="90"/>
        <end position="110"/>
    </location>
</feature>
<dbReference type="GO" id="GO:0007189">
    <property type="term" value="P:adenylate cyclase-activating G protein-coupled receptor signaling pathway"/>
    <property type="evidence" value="ECO:0007669"/>
    <property type="project" value="TreeGrafter"/>
</dbReference>
<proteinExistence type="predicted"/>
<feature type="region of interest" description="Disordered" evidence="5">
    <location>
        <begin position="281"/>
        <end position="304"/>
    </location>
</feature>
<reference evidence="7 8" key="1">
    <citation type="journal article" date="2021" name="Sci. Rep.">
        <title>The genome of the diatom Chaetoceros tenuissimus carries an ancient integrated fragment of an extant virus.</title>
        <authorList>
            <person name="Hongo Y."/>
            <person name="Kimura K."/>
            <person name="Takaki Y."/>
            <person name="Yoshida Y."/>
            <person name="Baba S."/>
            <person name="Kobayashi G."/>
            <person name="Nagasaki K."/>
            <person name="Hano T."/>
            <person name="Tomaru Y."/>
        </authorList>
    </citation>
    <scope>NUCLEOTIDE SEQUENCE [LARGE SCALE GENOMIC DNA]</scope>
    <source>
        <strain evidence="7 8">NIES-3715</strain>
    </source>
</reference>
<evidence type="ECO:0000256" key="5">
    <source>
        <dbReference type="SAM" id="MobiDB-lite"/>
    </source>
</evidence>
<evidence type="ECO:0000256" key="3">
    <source>
        <dbReference type="ARBA" id="ARBA00022989"/>
    </source>
</evidence>
<evidence type="ECO:0000256" key="1">
    <source>
        <dbReference type="ARBA" id="ARBA00004141"/>
    </source>
</evidence>